<evidence type="ECO:0000313" key="3">
    <source>
        <dbReference type="Proteomes" id="UP000255265"/>
    </source>
</evidence>
<dbReference type="EMBL" id="QQAV01000005">
    <property type="protein sequence ID" value="RDI24394.1"/>
    <property type="molecule type" value="Genomic_DNA"/>
</dbReference>
<dbReference type="Proteomes" id="UP000255265">
    <property type="component" value="Unassembled WGS sequence"/>
</dbReference>
<dbReference type="InterPro" id="IPR046252">
    <property type="entry name" value="DUF6285"/>
</dbReference>
<dbReference type="Pfam" id="PF19802">
    <property type="entry name" value="DUF6285"/>
    <property type="match status" value="1"/>
</dbReference>
<gene>
    <name evidence="2" type="ORF">DFR41_105309</name>
</gene>
<name>A0A370FFB0_9BURK</name>
<sequence length="145" mass="15241">MRDEAEGLPGPARVPPAEVLLDAAADYLDLELRPSLEGYHAFQLRVCVNVLRLVARELRLGPAADARARASLAALLGSVADTDTATVAEAQARGAAPDDVLVAAMASGALPLDSPALLAHLRDGLRDALAIHNPRWVQPDGRRDG</sequence>
<keyword evidence="3" id="KW-1185">Reference proteome</keyword>
<comment type="caution">
    <text evidence="2">The sequence shown here is derived from an EMBL/GenBank/DDBJ whole genome shotgun (WGS) entry which is preliminary data.</text>
</comment>
<dbReference type="AlphaFoldDB" id="A0A370FFB0"/>
<feature type="domain" description="DUF6285" evidence="1">
    <location>
        <begin position="34"/>
        <end position="136"/>
    </location>
</feature>
<accession>A0A370FFB0</accession>
<proteinExistence type="predicted"/>
<evidence type="ECO:0000313" key="2">
    <source>
        <dbReference type="EMBL" id="RDI24394.1"/>
    </source>
</evidence>
<organism evidence="2 3">
    <name type="scientific">Pseudacidovorax intermedius</name>
    <dbReference type="NCBI Taxonomy" id="433924"/>
    <lineage>
        <taxon>Bacteria</taxon>
        <taxon>Pseudomonadati</taxon>
        <taxon>Pseudomonadota</taxon>
        <taxon>Betaproteobacteria</taxon>
        <taxon>Burkholderiales</taxon>
        <taxon>Comamonadaceae</taxon>
        <taxon>Pseudacidovorax</taxon>
    </lineage>
</organism>
<protein>
    <recommendedName>
        <fullName evidence="1">DUF6285 domain-containing protein</fullName>
    </recommendedName>
</protein>
<evidence type="ECO:0000259" key="1">
    <source>
        <dbReference type="Pfam" id="PF19802"/>
    </source>
</evidence>
<reference evidence="2 3" key="1">
    <citation type="submission" date="2018-07" db="EMBL/GenBank/DDBJ databases">
        <title>Genomic Encyclopedia of Type Strains, Phase IV (KMG-IV): sequencing the most valuable type-strain genomes for metagenomic binning, comparative biology and taxonomic classification.</title>
        <authorList>
            <person name="Goeker M."/>
        </authorList>
    </citation>
    <scope>NUCLEOTIDE SEQUENCE [LARGE SCALE GENOMIC DNA]</scope>
    <source>
        <strain evidence="2 3">DSM 21352</strain>
    </source>
</reference>